<accession>A0A150QT99</accession>
<evidence type="ECO:0000259" key="1">
    <source>
        <dbReference type="Pfam" id="PF22178"/>
    </source>
</evidence>
<dbReference type="PANTHER" id="PTHR32305:SF15">
    <property type="entry name" value="PROTEIN RHSA-RELATED"/>
    <property type="match status" value="1"/>
</dbReference>
<dbReference type="Gene3D" id="4.10.220.110">
    <property type="match status" value="1"/>
</dbReference>
<dbReference type="Gene3D" id="2.40.50.230">
    <property type="entry name" value="Gp5 N-terminal domain"/>
    <property type="match status" value="1"/>
</dbReference>
<dbReference type="Pfam" id="PF05954">
    <property type="entry name" value="Phage_GPD"/>
    <property type="match status" value="1"/>
</dbReference>
<dbReference type="PANTHER" id="PTHR32305">
    <property type="match status" value="1"/>
</dbReference>
<dbReference type="Pfam" id="PF22178">
    <property type="entry name" value="Gp5_trimer_C"/>
    <property type="match status" value="1"/>
</dbReference>
<dbReference type="InterPro" id="IPR037026">
    <property type="entry name" value="Vgr_OB-fold_dom_sf"/>
</dbReference>
<dbReference type="InterPro" id="IPR050708">
    <property type="entry name" value="T6SS_VgrG/RHS"/>
</dbReference>
<dbReference type="Proteomes" id="UP000075260">
    <property type="component" value="Unassembled WGS sequence"/>
</dbReference>
<name>A0A150QT99_SORCE</name>
<dbReference type="SUPFAM" id="SSF69349">
    <property type="entry name" value="Phage fibre proteins"/>
    <property type="match status" value="1"/>
</dbReference>
<comment type="caution">
    <text evidence="2">The sequence shown here is derived from an EMBL/GenBank/DDBJ whole genome shotgun (WGS) entry which is preliminary data.</text>
</comment>
<reference evidence="2 3" key="1">
    <citation type="submission" date="2014-02" db="EMBL/GenBank/DDBJ databases">
        <title>The small core and large imbalanced accessory genome model reveals a collaborative survival strategy of Sorangium cellulosum strains in nature.</title>
        <authorList>
            <person name="Han K."/>
            <person name="Peng R."/>
            <person name="Blom J."/>
            <person name="Li Y.-Z."/>
        </authorList>
    </citation>
    <scope>NUCLEOTIDE SEQUENCE [LARGE SCALE GENOMIC DNA]</scope>
    <source>
        <strain evidence="2 3">So0008-312</strain>
    </source>
</reference>
<dbReference type="AlphaFoldDB" id="A0A150QT99"/>
<feature type="domain" description="Gp5/Type VI secretion system Vgr C-terminal trimerisation" evidence="1">
    <location>
        <begin position="441"/>
        <end position="552"/>
    </location>
</feature>
<dbReference type="InterPro" id="IPR054030">
    <property type="entry name" value="Gp5_Vgr_C"/>
</dbReference>
<proteinExistence type="predicted"/>
<protein>
    <recommendedName>
        <fullName evidence="1">Gp5/Type VI secretion system Vgr C-terminal trimerisation domain-containing protein</fullName>
    </recommendedName>
</protein>
<dbReference type="InterPro" id="IPR017847">
    <property type="entry name" value="T6SS_RhsGE_Vgr_subset"/>
</dbReference>
<dbReference type="SUPFAM" id="SSF69255">
    <property type="entry name" value="gp5 N-terminal domain-like"/>
    <property type="match status" value="1"/>
</dbReference>
<dbReference type="NCBIfam" id="TIGR01646">
    <property type="entry name" value="vgr_GE"/>
    <property type="match status" value="1"/>
</dbReference>
<evidence type="ECO:0000313" key="2">
    <source>
        <dbReference type="EMBL" id="KYF70866.1"/>
    </source>
</evidence>
<evidence type="ECO:0000313" key="3">
    <source>
        <dbReference type="Proteomes" id="UP000075260"/>
    </source>
</evidence>
<sequence>MIFTSATVLEALSRPTRASVHALSRDDIDGARAIGQPAHLIIQVDGTPARHFHLVVIGLRFDGIHRDGLRRYVISLAHELWLLGLRADIRMFQDKDAKEIVAAVLDGAGISPDHLSFSLERAPVRRAYCVQHAETDLAFASRLLEHEGIFYVVEDDESSTHVTFADSHAAFSPIDGASPVRILDVETHGKGVHELVLETRAAPGRVSLCDYNFETPGIDLTVSVPAAASGFGDQLLYPAGFLKQADGQALAAIRAEEARAHQTVGRGRSDVLEFQAGRTFSLENAARDPLAQEYLLTSVEHRVVVQPLDPTVHLEPYANVFLCTPLATRHRPQRTTPRPRIRGAHSAVVTGSAGGEIHTDKLGRLKSKFFWDRIGNDDDTSSCWIRLAQHPISGSMTLARVGWEMTVVYFDGDPDRPIAVSRMYNAEKVSPYSYPAAATRSALQTSSSPGGAKRNEIRMEDGGGGMEMFVNAARDFDAVTNNNKTEAVGVNEERTVGADEQVTIGSNQAVTIGADATTTVSADAGVRVGGDRTKSVGASETVTVGGDVSVNVTGSDAELTGGSHTTAALLSISRTATGSHGLAVGGSMLSAAGLGVSMAVAGAKSETVGGAKISASAAGVTESFVGALASTVGGVRVQAAGGDRVGTSKGLSVVTVGGLMVGNAAGQVTIKGKKVGIRVLGIANFLGGGGILNLTAGSAAFVGLVTLDASGGITFSGNPNLVG</sequence>
<dbReference type="SUPFAM" id="SSF69279">
    <property type="entry name" value="Phage tail proteins"/>
    <property type="match status" value="2"/>
</dbReference>
<dbReference type="Gene3D" id="2.30.110.50">
    <property type="match status" value="1"/>
</dbReference>
<dbReference type="Gene3D" id="3.55.50.10">
    <property type="entry name" value="Baseplate protein-like domains"/>
    <property type="match status" value="1"/>
</dbReference>
<dbReference type="InterPro" id="IPR006533">
    <property type="entry name" value="T6SS_Vgr_RhsGE"/>
</dbReference>
<dbReference type="NCBIfam" id="TIGR03361">
    <property type="entry name" value="VI_Rhs_Vgr"/>
    <property type="match status" value="1"/>
</dbReference>
<gene>
    <name evidence="2" type="ORF">BE15_30640</name>
</gene>
<organism evidence="2 3">
    <name type="scientific">Sorangium cellulosum</name>
    <name type="common">Polyangium cellulosum</name>
    <dbReference type="NCBI Taxonomy" id="56"/>
    <lineage>
        <taxon>Bacteria</taxon>
        <taxon>Pseudomonadati</taxon>
        <taxon>Myxococcota</taxon>
        <taxon>Polyangia</taxon>
        <taxon>Polyangiales</taxon>
        <taxon>Polyangiaceae</taxon>
        <taxon>Sorangium</taxon>
    </lineage>
</organism>
<dbReference type="EMBL" id="JEMA01000372">
    <property type="protein sequence ID" value="KYF70866.1"/>
    <property type="molecule type" value="Genomic_DNA"/>
</dbReference>